<proteinExistence type="inferred from homology"/>
<comment type="similarity">
    <text evidence="1 5 6">Belongs to the bacterial ribosomal protein bL35 family.</text>
</comment>
<protein>
    <recommendedName>
        <fullName evidence="4 5">Large ribosomal subunit protein bL35</fullName>
    </recommendedName>
</protein>
<keyword evidence="2 5" id="KW-0689">Ribosomal protein</keyword>
<dbReference type="PANTHER" id="PTHR33343">
    <property type="entry name" value="54S RIBOSOMAL PROTEIN BL35M"/>
    <property type="match status" value="1"/>
</dbReference>
<dbReference type="GO" id="GO:0022625">
    <property type="term" value="C:cytosolic large ribosomal subunit"/>
    <property type="evidence" value="ECO:0007669"/>
    <property type="project" value="TreeGrafter"/>
</dbReference>
<dbReference type="AlphaFoldDB" id="A0A4Q7NQN2"/>
<dbReference type="Proteomes" id="UP000293638">
    <property type="component" value="Unassembled WGS sequence"/>
</dbReference>
<dbReference type="InterPro" id="IPR037229">
    <property type="entry name" value="Ribosomal_bL35_sf"/>
</dbReference>
<sequence>MPKNKTHSGASKRFRITGTGKVLRQQANRRHLLEHKPSTLTRRLDGTQPVDGADVKRIKKLLGR</sequence>
<dbReference type="NCBIfam" id="TIGR00001">
    <property type="entry name" value="rpmI_bact"/>
    <property type="match status" value="1"/>
</dbReference>
<evidence type="ECO:0000256" key="1">
    <source>
        <dbReference type="ARBA" id="ARBA00006598"/>
    </source>
</evidence>
<accession>A0A4Q7NQN2</accession>
<dbReference type="Gene3D" id="4.10.410.60">
    <property type="match status" value="1"/>
</dbReference>
<dbReference type="Pfam" id="PF01632">
    <property type="entry name" value="Ribosomal_L35p"/>
    <property type="match status" value="1"/>
</dbReference>
<dbReference type="InterPro" id="IPR018265">
    <property type="entry name" value="Ribosomal_bL35_CS"/>
</dbReference>
<dbReference type="GO" id="GO:0003735">
    <property type="term" value="F:structural constituent of ribosome"/>
    <property type="evidence" value="ECO:0007669"/>
    <property type="project" value="InterPro"/>
</dbReference>
<evidence type="ECO:0000313" key="8">
    <source>
        <dbReference type="Proteomes" id="UP000293638"/>
    </source>
</evidence>
<keyword evidence="3 5" id="KW-0687">Ribonucleoprotein</keyword>
<dbReference type="FunFam" id="4.10.410.60:FF:000001">
    <property type="entry name" value="50S ribosomal protein L35"/>
    <property type="match status" value="1"/>
</dbReference>
<dbReference type="HAMAP" id="MF_00514">
    <property type="entry name" value="Ribosomal_bL35"/>
    <property type="match status" value="1"/>
</dbReference>
<evidence type="ECO:0000256" key="4">
    <source>
        <dbReference type="ARBA" id="ARBA00071664"/>
    </source>
</evidence>
<dbReference type="OrthoDB" id="9804851at2"/>
<reference evidence="7 8" key="1">
    <citation type="submission" date="2019-02" db="EMBL/GenBank/DDBJ databases">
        <title>Genomic Encyclopedia of Type Strains, Phase IV (KMG-IV): sequencing the most valuable type-strain genomes for metagenomic binning, comparative biology and taxonomic classification.</title>
        <authorList>
            <person name="Goeker M."/>
        </authorList>
    </citation>
    <scope>NUCLEOTIDE SEQUENCE [LARGE SCALE GENOMIC DNA]</scope>
    <source>
        <strain evidence="7 8">DSM 45622</strain>
    </source>
</reference>
<dbReference type="PROSITE" id="PS00936">
    <property type="entry name" value="RIBOSOMAL_L35"/>
    <property type="match status" value="1"/>
</dbReference>
<dbReference type="GO" id="GO:0006412">
    <property type="term" value="P:translation"/>
    <property type="evidence" value="ECO:0007669"/>
    <property type="project" value="UniProtKB-UniRule"/>
</dbReference>
<dbReference type="PRINTS" id="PR00064">
    <property type="entry name" value="RIBOSOMALL35"/>
</dbReference>
<evidence type="ECO:0000256" key="5">
    <source>
        <dbReference type="HAMAP-Rule" id="MF_00514"/>
    </source>
</evidence>
<evidence type="ECO:0000256" key="3">
    <source>
        <dbReference type="ARBA" id="ARBA00023274"/>
    </source>
</evidence>
<dbReference type="PANTHER" id="PTHR33343:SF1">
    <property type="entry name" value="LARGE RIBOSOMAL SUBUNIT PROTEIN BL35M"/>
    <property type="match status" value="1"/>
</dbReference>
<evidence type="ECO:0000256" key="2">
    <source>
        <dbReference type="ARBA" id="ARBA00022980"/>
    </source>
</evidence>
<organism evidence="7 8">
    <name type="scientific">Motilibacter rhizosphaerae</name>
    <dbReference type="NCBI Taxonomy" id="598652"/>
    <lineage>
        <taxon>Bacteria</taxon>
        <taxon>Bacillati</taxon>
        <taxon>Actinomycetota</taxon>
        <taxon>Actinomycetes</taxon>
        <taxon>Motilibacterales</taxon>
        <taxon>Motilibacteraceae</taxon>
        <taxon>Motilibacter</taxon>
    </lineage>
</organism>
<dbReference type="InterPro" id="IPR001706">
    <property type="entry name" value="Ribosomal_bL35"/>
</dbReference>
<name>A0A4Q7NQN2_9ACTN</name>
<evidence type="ECO:0000313" key="7">
    <source>
        <dbReference type="EMBL" id="RZS89356.1"/>
    </source>
</evidence>
<comment type="caution">
    <text evidence="7">The sequence shown here is derived from an EMBL/GenBank/DDBJ whole genome shotgun (WGS) entry which is preliminary data.</text>
</comment>
<keyword evidence="8" id="KW-1185">Reference proteome</keyword>
<dbReference type="EMBL" id="SGXD01000002">
    <property type="protein sequence ID" value="RZS89356.1"/>
    <property type="molecule type" value="Genomic_DNA"/>
</dbReference>
<dbReference type="SUPFAM" id="SSF143034">
    <property type="entry name" value="L35p-like"/>
    <property type="match status" value="1"/>
</dbReference>
<dbReference type="RefSeq" id="WP_130491984.1">
    <property type="nucleotide sequence ID" value="NZ_SGXD01000002.1"/>
</dbReference>
<gene>
    <name evidence="5" type="primary">rpmI</name>
    <name evidence="7" type="ORF">EV189_1119</name>
</gene>
<evidence type="ECO:0000256" key="6">
    <source>
        <dbReference type="RuleBase" id="RU000568"/>
    </source>
</evidence>
<dbReference type="InterPro" id="IPR021137">
    <property type="entry name" value="Ribosomal_bL35-like"/>
</dbReference>